<evidence type="ECO:0000313" key="3">
    <source>
        <dbReference type="Proteomes" id="UP001430953"/>
    </source>
</evidence>
<reference evidence="2 3" key="1">
    <citation type="submission" date="2023-03" db="EMBL/GenBank/DDBJ databases">
        <title>High recombination rates correlate with genetic variation in Cardiocondyla obscurior ants.</title>
        <authorList>
            <person name="Errbii M."/>
        </authorList>
    </citation>
    <scope>NUCLEOTIDE SEQUENCE [LARGE SCALE GENOMIC DNA]</scope>
    <source>
        <strain evidence="2">Alpha-2009</strain>
        <tissue evidence="2">Whole body</tissue>
    </source>
</reference>
<keyword evidence="3" id="KW-1185">Reference proteome</keyword>
<dbReference type="EMBL" id="JADYXP020000021">
    <property type="protein sequence ID" value="KAL0103709.1"/>
    <property type="molecule type" value="Genomic_DNA"/>
</dbReference>
<accession>A0AAW2EMY0</accession>
<feature type="region of interest" description="Disordered" evidence="1">
    <location>
        <begin position="64"/>
        <end position="117"/>
    </location>
</feature>
<gene>
    <name evidence="2" type="ORF">PUN28_017756</name>
</gene>
<name>A0AAW2EMY0_9HYME</name>
<proteinExistence type="predicted"/>
<evidence type="ECO:0000256" key="1">
    <source>
        <dbReference type="SAM" id="MobiDB-lite"/>
    </source>
</evidence>
<organism evidence="2 3">
    <name type="scientific">Cardiocondyla obscurior</name>
    <dbReference type="NCBI Taxonomy" id="286306"/>
    <lineage>
        <taxon>Eukaryota</taxon>
        <taxon>Metazoa</taxon>
        <taxon>Ecdysozoa</taxon>
        <taxon>Arthropoda</taxon>
        <taxon>Hexapoda</taxon>
        <taxon>Insecta</taxon>
        <taxon>Pterygota</taxon>
        <taxon>Neoptera</taxon>
        <taxon>Endopterygota</taxon>
        <taxon>Hymenoptera</taxon>
        <taxon>Apocrita</taxon>
        <taxon>Aculeata</taxon>
        <taxon>Formicoidea</taxon>
        <taxon>Formicidae</taxon>
        <taxon>Myrmicinae</taxon>
        <taxon>Cardiocondyla</taxon>
    </lineage>
</organism>
<dbReference type="AlphaFoldDB" id="A0AAW2EMY0"/>
<sequence>MRVADEGLVTTETEIYIQTKQTWTRNISQSYKLFIFSGQTVSPARATSKGTRKVYRIWERPRRSVRENARERDSSRRERERFVHAYTRSKGATAARKAKRTRTAGRSGRGGKDVDEE</sequence>
<feature type="compositionally biased region" description="Basic and acidic residues" evidence="1">
    <location>
        <begin position="64"/>
        <end position="83"/>
    </location>
</feature>
<protein>
    <submittedName>
        <fullName evidence="2">Uncharacterized protein</fullName>
    </submittedName>
</protein>
<evidence type="ECO:0000313" key="2">
    <source>
        <dbReference type="EMBL" id="KAL0103709.1"/>
    </source>
</evidence>
<dbReference type="Proteomes" id="UP001430953">
    <property type="component" value="Unassembled WGS sequence"/>
</dbReference>
<comment type="caution">
    <text evidence="2">The sequence shown here is derived from an EMBL/GenBank/DDBJ whole genome shotgun (WGS) entry which is preliminary data.</text>
</comment>